<sequence length="157" mass="17053">MATTFSHAPPYDTEGAASYAPIPAGPLPAEQPRATKKLIATILFSSFCFVSLILLIVYQDGPHQAKLGDLISPQTKKPSTPAGSIFPASPAVELPSRGVAQGVSEKIFRRFGGGDLSFTWTNFMLFWQGTAYHFQPEKNWINGNSIELHGTRSSVKK</sequence>
<protein>
    <recommendedName>
        <fullName evidence="1">beta-fructofuranosidase</fullName>
        <ecNumber evidence="1">3.2.1.26</ecNumber>
    </recommendedName>
</protein>
<keyword evidence="5" id="KW-1185">Reference proteome</keyword>
<comment type="caution">
    <text evidence="4">The sequence shown here is derived from an EMBL/GenBank/DDBJ whole genome shotgun (WGS) entry which is preliminary data.</text>
</comment>
<dbReference type="AlphaFoldDB" id="A0ABD3BVH9"/>
<name>A0ABD3BVH9_9LAMI</name>
<dbReference type="Proteomes" id="UP001632038">
    <property type="component" value="Unassembled WGS sequence"/>
</dbReference>
<dbReference type="InterPro" id="IPR021792">
    <property type="entry name" value="Beta-fructofuranosidase_N"/>
</dbReference>
<evidence type="ECO:0000259" key="3">
    <source>
        <dbReference type="Pfam" id="PF11837"/>
    </source>
</evidence>
<evidence type="ECO:0000313" key="5">
    <source>
        <dbReference type="Proteomes" id="UP001632038"/>
    </source>
</evidence>
<evidence type="ECO:0000256" key="1">
    <source>
        <dbReference type="ARBA" id="ARBA00012758"/>
    </source>
</evidence>
<dbReference type="Pfam" id="PF11837">
    <property type="entry name" value="INV_N"/>
    <property type="match status" value="1"/>
</dbReference>
<keyword evidence="2" id="KW-0472">Membrane</keyword>
<accession>A0ABD3BVH9</accession>
<gene>
    <name evidence="4" type="ORF">CASFOL_036413</name>
</gene>
<evidence type="ECO:0000256" key="2">
    <source>
        <dbReference type="SAM" id="Phobius"/>
    </source>
</evidence>
<dbReference type="EC" id="3.2.1.26" evidence="1"/>
<organism evidence="4 5">
    <name type="scientific">Castilleja foliolosa</name>
    <dbReference type="NCBI Taxonomy" id="1961234"/>
    <lineage>
        <taxon>Eukaryota</taxon>
        <taxon>Viridiplantae</taxon>
        <taxon>Streptophyta</taxon>
        <taxon>Embryophyta</taxon>
        <taxon>Tracheophyta</taxon>
        <taxon>Spermatophyta</taxon>
        <taxon>Magnoliopsida</taxon>
        <taxon>eudicotyledons</taxon>
        <taxon>Gunneridae</taxon>
        <taxon>Pentapetalae</taxon>
        <taxon>asterids</taxon>
        <taxon>lamiids</taxon>
        <taxon>Lamiales</taxon>
        <taxon>Orobanchaceae</taxon>
        <taxon>Pedicularideae</taxon>
        <taxon>Castillejinae</taxon>
        <taxon>Castilleja</taxon>
    </lineage>
</organism>
<keyword evidence="2" id="KW-0812">Transmembrane</keyword>
<feature type="transmembrane region" description="Helical" evidence="2">
    <location>
        <begin position="38"/>
        <end position="58"/>
    </location>
</feature>
<reference evidence="5" key="1">
    <citation type="journal article" date="2024" name="IScience">
        <title>Strigolactones Initiate the Formation of Haustorium-like Structures in Castilleja.</title>
        <authorList>
            <person name="Buerger M."/>
            <person name="Peterson D."/>
            <person name="Chory J."/>
        </authorList>
    </citation>
    <scope>NUCLEOTIDE SEQUENCE [LARGE SCALE GENOMIC DNA]</scope>
</reference>
<feature type="domain" description="Beta-fructofuranosidase N-terminal" evidence="3">
    <location>
        <begin position="18"/>
        <end position="125"/>
    </location>
</feature>
<proteinExistence type="predicted"/>
<keyword evidence="2" id="KW-1133">Transmembrane helix</keyword>
<evidence type="ECO:0000313" key="4">
    <source>
        <dbReference type="EMBL" id="KAL3621501.1"/>
    </source>
</evidence>
<dbReference type="GO" id="GO:0004564">
    <property type="term" value="F:beta-fructofuranosidase activity"/>
    <property type="evidence" value="ECO:0007669"/>
    <property type="project" value="UniProtKB-EC"/>
</dbReference>
<dbReference type="EMBL" id="JAVIJP010000066">
    <property type="protein sequence ID" value="KAL3621501.1"/>
    <property type="molecule type" value="Genomic_DNA"/>
</dbReference>